<feature type="compositionally biased region" description="Low complexity" evidence="1">
    <location>
        <begin position="225"/>
        <end position="240"/>
    </location>
</feature>
<name>A0ABR2LDZ5_9ASPA</name>
<sequence>MDKHRNRRQRHTAKEKHVECDWELWLATSLGRIQSVDAKFAAGSDRGLRLKGEGCRLLAVMVAGGGLAAEGGRVCSGWVSMGVLRWLGVAGGGWALMEKRGYNGEGFRGGAVKDSIVGEFRLAQYLLAVLNVRKTPLQWDRLMRLNSNESPNELGGAIKTVLKDSIPNRRNPKTAFEVLYIEGIPPAAKGGPSPDASTPLSASIQASSPSLPAKVTLPMASTALSQPPSSNLLKSKSASAVPPPPASSRRPATSIPLPPHQPAVVAFLPPILEGVREELVEAFRGHRFDVIHWRINVNVLDEDLVKKVQRTLYITFSEFEGNLEEESELESLINMQLAALQVTFRIPHKDSDEANLMVSKKLLILFRTEKKTTKKHKGVTAVSCYLGKNPVFGRRASPGLFLHPWKWHFHKFVGRSRAFNSECRPPGNIVAGIPSLIFASLDFKPSEPALCNSNLAGEVGDHSLRCRQETPPSRLEKTPTAEAYPPQPSNKWELPPSPSVDHRPSPKNHLLRQIATSAFPRLFGLYNATGGEDRNSGLVMKGGKT</sequence>
<comment type="caution">
    <text evidence="2">The sequence shown here is derived from an EMBL/GenBank/DDBJ whole genome shotgun (WGS) entry which is preliminary data.</text>
</comment>
<organism evidence="2 3">
    <name type="scientific">Platanthera guangdongensis</name>
    <dbReference type="NCBI Taxonomy" id="2320717"/>
    <lineage>
        <taxon>Eukaryota</taxon>
        <taxon>Viridiplantae</taxon>
        <taxon>Streptophyta</taxon>
        <taxon>Embryophyta</taxon>
        <taxon>Tracheophyta</taxon>
        <taxon>Spermatophyta</taxon>
        <taxon>Magnoliopsida</taxon>
        <taxon>Liliopsida</taxon>
        <taxon>Asparagales</taxon>
        <taxon>Orchidaceae</taxon>
        <taxon>Orchidoideae</taxon>
        <taxon>Orchideae</taxon>
        <taxon>Orchidinae</taxon>
        <taxon>Platanthera</taxon>
    </lineage>
</organism>
<feature type="compositionally biased region" description="Basic and acidic residues" evidence="1">
    <location>
        <begin position="462"/>
        <end position="479"/>
    </location>
</feature>
<evidence type="ECO:0000256" key="1">
    <source>
        <dbReference type="SAM" id="MobiDB-lite"/>
    </source>
</evidence>
<dbReference type="EMBL" id="JBBWWR010000021">
    <property type="protein sequence ID" value="KAK8938243.1"/>
    <property type="molecule type" value="Genomic_DNA"/>
</dbReference>
<evidence type="ECO:0000313" key="3">
    <source>
        <dbReference type="Proteomes" id="UP001412067"/>
    </source>
</evidence>
<proteinExistence type="predicted"/>
<feature type="region of interest" description="Disordered" evidence="1">
    <location>
        <begin position="462"/>
        <end position="506"/>
    </location>
</feature>
<reference evidence="2 3" key="1">
    <citation type="journal article" date="2022" name="Nat. Plants">
        <title>Genomes of leafy and leafless Platanthera orchids illuminate the evolution of mycoheterotrophy.</title>
        <authorList>
            <person name="Li M.H."/>
            <person name="Liu K.W."/>
            <person name="Li Z."/>
            <person name="Lu H.C."/>
            <person name="Ye Q.L."/>
            <person name="Zhang D."/>
            <person name="Wang J.Y."/>
            <person name="Li Y.F."/>
            <person name="Zhong Z.M."/>
            <person name="Liu X."/>
            <person name="Yu X."/>
            <person name="Liu D.K."/>
            <person name="Tu X.D."/>
            <person name="Liu B."/>
            <person name="Hao Y."/>
            <person name="Liao X.Y."/>
            <person name="Jiang Y.T."/>
            <person name="Sun W.H."/>
            <person name="Chen J."/>
            <person name="Chen Y.Q."/>
            <person name="Ai Y."/>
            <person name="Zhai J.W."/>
            <person name="Wu S.S."/>
            <person name="Zhou Z."/>
            <person name="Hsiao Y.Y."/>
            <person name="Wu W.L."/>
            <person name="Chen Y.Y."/>
            <person name="Lin Y.F."/>
            <person name="Hsu J.L."/>
            <person name="Li C.Y."/>
            <person name="Wang Z.W."/>
            <person name="Zhao X."/>
            <person name="Zhong W.Y."/>
            <person name="Ma X.K."/>
            <person name="Ma L."/>
            <person name="Huang J."/>
            <person name="Chen G.Z."/>
            <person name="Huang M.Z."/>
            <person name="Huang L."/>
            <person name="Peng D.H."/>
            <person name="Luo Y.B."/>
            <person name="Zou S.Q."/>
            <person name="Chen S.P."/>
            <person name="Lan S."/>
            <person name="Tsai W.C."/>
            <person name="Van de Peer Y."/>
            <person name="Liu Z.J."/>
        </authorList>
    </citation>
    <scope>NUCLEOTIDE SEQUENCE [LARGE SCALE GENOMIC DNA]</scope>
    <source>
        <strain evidence="2">Lor288</strain>
    </source>
</reference>
<protein>
    <submittedName>
        <fullName evidence="2">Uncharacterized protein</fullName>
    </submittedName>
</protein>
<keyword evidence="3" id="KW-1185">Reference proteome</keyword>
<dbReference type="Proteomes" id="UP001412067">
    <property type="component" value="Unassembled WGS sequence"/>
</dbReference>
<feature type="region of interest" description="Disordered" evidence="1">
    <location>
        <begin position="223"/>
        <end position="255"/>
    </location>
</feature>
<accession>A0ABR2LDZ5</accession>
<gene>
    <name evidence="2" type="ORF">KSP40_PGU020266</name>
</gene>
<evidence type="ECO:0000313" key="2">
    <source>
        <dbReference type="EMBL" id="KAK8938243.1"/>
    </source>
</evidence>